<evidence type="ECO:0000313" key="2">
    <source>
        <dbReference type="Proteomes" id="UP000198853"/>
    </source>
</evidence>
<sequence length="94" mass="11016">MNEEEVSIPFSTDWSEEEIVKVVHFFTLVDRAYGEGVRAGELLNAYNQFKKVVPAKDEEKTYFRDYDKRAGQLCWRTVQMARKAEDPDTVVRHT</sequence>
<dbReference type="AlphaFoldDB" id="A0A1G8MBF3"/>
<dbReference type="Pfam" id="PF05256">
    <property type="entry name" value="UPF0223"/>
    <property type="match status" value="1"/>
</dbReference>
<dbReference type="PIRSF" id="PIRSF037260">
    <property type="entry name" value="UPF0223"/>
    <property type="match status" value="1"/>
</dbReference>
<dbReference type="EMBL" id="FNEN01000004">
    <property type="protein sequence ID" value="SDI65274.1"/>
    <property type="molecule type" value="Genomic_DNA"/>
</dbReference>
<name>A0A1G8MBF3_9BACI</name>
<organism evidence="1 2">
    <name type="scientific">Natribacillus halophilus</name>
    <dbReference type="NCBI Taxonomy" id="549003"/>
    <lineage>
        <taxon>Bacteria</taxon>
        <taxon>Bacillati</taxon>
        <taxon>Bacillota</taxon>
        <taxon>Bacilli</taxon>
        <taxon>Bacillales</taxon>
        <taxon>Bacillaceae</taxon>
        <taxon>Natribacillus</taxon>
    </lineage>
</organism>
<accession>A0A1G8MBF3</accession>
<evidence type="ECO:0000313" key="1">
    <source>
        <dbReference type="EMBL" id="SDI65274.1"/>
    </source>
</evidence>
<dbReference type="InterPro" id="IPR007920">
    <property type="entry name" value="UPF0223"/>
</dbReference>
<dbReference type="InterPro" id="IPR023324">
    <property type="entry name" value="BH2638-like_sf"/>
</dbReference>
<protein>
    <submittedName>
        <fullName evidence="1">Uncharacterized protein YktA, UPF0223 family</fullName>
    </submittedName>
</protein>
<gene>
    <name evidence="1" type="ORF">SAMN04488123_10478</name>
</gene>
<dbReference type="SUPFAM" id="SSF158504">
    <property type="entry name" value="BH2638-like"/>
    <property type="match status" value="1"/>
</dbReference>
<dbReference type="NCBIfam" id="NF003353">
    <property type="entry name" value="PRK04387.1"/>
    <property type="match status" value="1"/>
</dbReference>
<keyword evidence="2" id="KW-1185">Reference proteome</keyword>
<proteinExistence type="predicted"/>
<dbReference type="Proteomes" id="UP000198853">
    <property type="component" value="Unassembled WGS sequence"/>
</dbReference>
<dbReference type="RefSeq" id="WP_090397209.1">
    <property type="nucleotide sequence ID" value="NZ_FNEN01000004.1"/>
</dbReference>
<dbReference type="OrthoDB" id="1649074at2"/>
<dbReference type="Gene3D" id="1.10.220.80">
    <property type="entry name" value="BH2638-like"/>
    <property type="match status" value="1"/>
</dbReference>
<reference evidence="1 2" key="1">
    <citation type="submission" date="2016-10" db="EMBL/GenBank/DDBJ databases">
        <authorList>
            <person name="de Groot N.N."/>
        </authorList>
    </citation>
    <scope>NUCLEOTIDE SEQUENCE [LARGE SCALE GENOMIC DNA]</scope>
    <source>
        <strain evidence="1 2">DSM 21771</strain>
    </source>
</reference>